<name>A0A0E9PDG0_ANGAN</name>
<organism evidence="1">
    <name type="scientific">Anguilla anguilla</name>
    <name type="common">European freshwater eel</name>
    <name type="synonym">Muraena anguilla</name>
    <dbReference type="NCBI Taxonomy" id="7936"/>
    <lineage>
        <taxon>Eukaryota</taxon>
        <taxon>Metazoa</taxon>
        <taxon>Chordata</taxon>
        <taxon>Craniata</taxon>
        <taxon>Vertebrata</taxon>
        <taxon>Euteleostomi</taxon>
        <taxon>Actinopterygii</taxon>
        <taxon>Neopterygii</taxon>
        <taxon>Teleostei</taxon>
        <taxon>Anguilliformes</taxon>
        <taxon>Anguillidae</taxon>
        <taxon>Anguilla</taxon>
    </lineage>
</organism>
<reference evidence="1" key="1">
    <citation type="submission" date="2014-11" db="EMBL/GenBank/DDBJ databases">
        <authorList>
            <person name="Amaro Gonzalez C."/>
        </authorList>
    </citation>
    <scope>NUCLEOTIDE SEQUENCE</scope>
</reference>
<proteinExistence type="predicted"/>
<dbReference type="EMBL" id="GBXM01106709">
    <property type="protein sequence ID" value="JAH01868.1"/>
    <property type="molecule type" value="Transcribed_RNA"/>
</dbReference>
<accession>A0A0E9PDG0</accession>
<evidence type="ECO:0000313" key="1">
    <source>
        <dbReference type="EMBL" id="JAH01868.1"/>
    </source>
</evidence>
<protein>
    <submittedName>
        <fullName evidence="1">Uncharacterized protein</fullName>
    </submittedName>
</protein>
<reference evidence="1" key="2">
    <citation type="journal article" date="2015" name="Fish Shellfish Immunol.">
        <title>Early steps in the European eel (Anguilla anguilla)-Vibrio vulnificus interaction in the gills: Role of the RtxA13 toxin.</title>
        <authorList>
            <person name="Callol A."/>
            <person name="Pajuelo D."/>
            <person name="Ebbesson L."/>
            <person name="Teles M."/>
            <person name="MacKenzie S."/>
            <person name="Amaro C."/>
        </authorList>
    </citation>
    <scope>NUCLEOTIDE SEQUENCE</scope>
</reference>
<dbReference type="AlphaFoldDB" id="A0A0E9PDG0"/>
<sequence length="40" mass="4868">MGRFTSLFEFLSGLVLRDNKEMKLQMEKRQWIFIYVSLVL</sequence>